<dbReference type="NCBIfam" id="NF033634">
    <property type="entry name" value="SLATT_1"/>
    <property type="match status" value="1"/>
</dbReference>
<evidence type="ECO:0000313" key="3">
    <source>
        <dbReference type="Proteomes" id="UP000676456"/>
    </source>
</evidence>
<dbReference type="EMBL" id="JAGYPN010000002">
    <property type="protein sequence ID" value="MBS4223664.1"/>
    <property type="molecule type" value="Genomic_DNA"/>
</dbReference>
<reference evidence="2 3" key="1">
    <citation type="submission" date="2021-05" db="EMBL/GenBank/DDBJ databases">
        <title>Novel Bacillus species.</title>
        <authorList>
            <person name="Liu G."/>
        </authorList>
    </citation>
    <scope>NUCLEOTIDE SEQUENCE [LARGE SCALE GENOMIC DNA]</scope>
    <source>
        <strain evidence="2 3">FJAT-49682</strain>
    </source>
</reference>
<dbReference type="RefSeq" id="WP_213098656.1">
    <property type="nucleotide sequence ID" value="NZ_JAGYPK010000002.1"/>
</dbReference>
<keyword evidence="1" id="KW-1133">Transmembrane helix</keyword>
<organism evidence="2 3">
    <name type="scientific">Lederbergia citrea</name>
    <dbReference type="NCBI Taxonomy" id="2833581"/>
    <lineage>
        <taxon>Bacteria</taxon>
        <taxon>Bacillati</taxon>
        <taxon>Bacillota</taxon>
        <taxon>Bacilli</taxon>
        <taxon>Bacillales</taxon>
        <taxon>Bacillaceae</taxon>
        <taxon>Lederbergia</taxon>
    </lineage>
</organism>
<proteinExistence type="predicted"/>
<feature type="transmembrane region" description="Helical" evidence="1">
    <location>
        <begin position="32"/>
        <end position="51"/>
    </location>
</feature>
<accession>A0A942Z4I0</accession>
<evidence type="ECO:0000256" key="1">
    <source>
        <dbReference type="SAM" id="Phobius"/>
    </source>
</evidence>
<evidence type="ECO:0000313" key="2">
    <source>
        <dbReference type="EMBL" id="MBS4223664.1"/>
    </source>
</evidence>
<dbReference type="Pfam" id="PF14015">
    <property type="entry name" value="DUF4231"/>
    <property type="match status" value="1"/>
</dbReference>
<feature type="transmembrane region" description="Helical" evidence="1">
    <location>
        <begin position="57"/>
        <end position="77"/>
    </location>
</feature>
<dbReference type="Proteomes" id="UP000676456">
    <property type="component" value="Unassembled WGS sequence"/>
</dbReference>
<gene>
    <name evidence="2" type="ORF">KHA91_12985</name>
</gene>
<keyword evidence="3" id="KW-1185">Reference proteome</keyword>
<dbReference type="AlphaFoldDB" id="A0A942Z4I0"/>
<dbReference type="InterPro" id="IPR025325">
    <property type="entry name" value="DUF4231"/>
</dbReference>
<comment type="caution">
    <text evidence="2">The sequence shown here is derived from an EMBL/GenBank/DDBJ whole genome shotgun (WGS) entry which is preliminary data.</text>
</comment>
<sequence>MSIEKATYLQKEIEENIKVFEYRKNRHKKKAFYLKLVTVICSASITTFLGLKGFNVGSLFINISIILGAVVTVINFADGFYNYKELWIKDGKAYIELLELQRDLTFYIQGRDPRSYVIEELEHYKFRLNEIIHSSAETWHKMHLKEGNNGEAEENM</sequence>
<protein>
    <submittedName>
        <fullName evidence="2">DUF4231 domain-containing protein</fullName>
    </submittedName>
</protein>
<name>A0A942Z4I0_9BACI</name>
<keyword evidence="1" id="KW-0472">Membrane</keyword>
<keyword evidence="1" id="KW-0812">Transmembrane</keyword>